<proteinExistence type="inferred from homology"/>
<feature type="region of interest" description="Disordered" evidence="5">
    <location>
        <begin position="68"/>
        <end position="96"/>
    </location>
</feature>
<comment type="similarity">
    <text evidence="2">Belongs to the RPAP1 family.</text>
</comment>
<evidence type="ECO:0000256" key="2">
    <source>
        <dbReference type="ARBA" id="ARBA00009953"/>
    </source>
</evidence>
<dbReference type="Pfam" id="PF08621">
    <property type="entry name" value="RPAP1_N"/>
    <property type="match status" value="1"/>
</dbReference>
<organism evidence="9 10">
    <name type="scientific">Holothuria leucospilota</name>
    <name type="common">Black long sea cucumber</name>
    <name type="synonym">Mertensiothuria leucospilota</name>
    <dbReference type="NCBI Taxonomy" id="206669"/>
    <lineage>
        <taxon>Eukaryota</taxon>
        <taxon>Metazoa</taxon>
        <taxon>Echinodermata</taxon>
        <taxon>Eleutherozoa</taxon>
        <taxon>Echinozoa</taxon>
        <taxon>Holothuroidea</taxon>
        <taxon>Aspidochirotacea</taxon>
        <taxon>Aspidochirotida</taxon>
        <taxon>Holothuriidae</taxon>
        <taxon>Holothuria</taxon>
    </lineage>
</organism>
<dbReference type="InterPro" id="IPR057989">
    <property type="entry name" value="TPR_RPAP1/MINIYO-like"/>
</dbReference>
<dbReference type="PANTHER" id="PTHR21483">
    <property type="entry name" value="RNA POLYMERASE II-ASSOCIATED PROTEIN 1"/>
    <property type="match status" value="1"/>
</dbReference>
<evidence type="ECO:0000256" key="4">
    <source>
        <dbReference type="ARBA" id="ARBA00023242"/>
    </source>
</evidence>
<comment type="subcellular location">
    <subcellularLocation>
        <location evidence="1">Nucleus</location>
    </subcellularLocation>
</comment>
<dbReference type="InterPro" id="IPR013930">
    <property type="entry name" value="RPAP1_N"/>
</dbReference>
<feature type="domain" description="RPAP1/MINIYO-like TPR repeats" evidence="8">
    <location>
        <begin position="1115"/>
        <end position="1339"/>
    </location>
</feature>
<evidence type="ECO:0000256" key="5">
    <source>
        <dbReference type="SAM" id="MobiDB-lite"/>
    </source>
</evidence>
<dbReference type="InterPro" id="IPR016024">
    <property type="entry name" value="ARM-type_fold"/>
</dbReference>
<evidence type="ECO:0000259" key="7">
    <source>
        <dbReference type="Pfam" id="PF08621"/>
    </source>
</evidence>
<dbReference type="SUPFAM" id="SSF48371">
    <property type="entry name" value="ARM repeat"/>
    <property type="match status" value="1"/>
</dbReference>
<evidence type="ECO:0000259" key="8">
    <source>
        <dbReference type="Pfam" id="PF25766"/>
    </source>
</evidence>
<dbReference type="InterPro" id="IPR013929">
    <property type="entry name" value="RPAP1_C"/>
</dbReference>
<dbReference type="Pfam" id="PF08620">
    <property type="entry name" value="RPAP1_C"/>
    <property type="match status" value="1"/>
</dbReference>
<evidence type="ECO:0000256" key="3">
    <source>
        <dbReference type="ARBA" id="ARBA00023163"/>
    </source>
</evidence>
<dbReference type="InterPro" id="IPR039913">
    <property type="entry name" value="RPAP1/Rba50"/>
</dbReference>
<reference evidence="9" key="1">
    <citation type="submission" date="2021-10" db="EMBL/GenBank/DDBJ databases">
        <title>Tropical sea cucumber genome reveals ecological adaptation and Cuvierian tubules defense mechanism.</title>
        <authorList>
            <person name="Chen T."/>
        </authorList>
    </citation>
    <scope>NUCLEOTIDE SEQUENCE</scope>
    <source>
        <strain evidence="9">Nanhai2018</strain>
        <tissue evidence="9">Muscle</tissue>
    </source>
</reference>
<feature type="domain" description="RPAP1 C-terminal" evidence="6">
    <location>
        <begin position="372"/>
        <end position="436"/>
    </location>
</feature>
<gene>
    <name evidence="9" type="ORF">HOLleu_08636</name>
</gene>
<keyword evidence="4" id="KW-0539">Nucleus</keyword>
<sequence length="1407" mass="159033">MNPLKRPTADETQEDLLRQQEEFLAKGARPAAIVIQKGDKRKADVDPKAERTFKYAAVKKDVVKLEGIPSLATGDPPSIIKKSSRFKTSQKTESGLQGQRVTFNLEDNEDPEEVMDRHDTHITTVLSKIMEHETRNVPVYIPGGSRQGFPAVPHRGDLISQKEGSDKLPASNKKKKKSLFAQQFQSSSPSSFGLMEGSWMQRQSAKMLDKGTEQMDTSPLMAHGVQDTSRLVIGSGLSSEDDKDIAKAIHEENTAKLSNMSEEEILQEQAKIKAMLDPSLLEFLQKRKSAPRTTGEVDVNKETNIDKEVESMETNETDDVVETDKTDADDEVVQVPVKVSKEWVHMDKIETDKLKWMKDLPKPSAEDSEGAQARFDFSGRLVAKETNIPVREGLHHHGEEQEVPGYSLEELFTLARSSVLNQRVLALQTLSRVIYNSRLLELGGELSEPLLPKLIEAGVVFLLRWSLDDSNEGVMTAAVEGLAALLIQPGDEDTLDKVYTWYHGNSVPPFVPLTVDEEDGEPIKEEDLSDPQMVERDVVKALFRMNTLRRLSYILEKIHPPAPTVLNILSLLIRIARHSSLASHEISKCPKLLEVIVKEFLPMSGWKEQGTQVTDVYGHPVVSAIKLLRVLCASGRNKAASLISQFNLQSLLLRYISVEPTDMSLDIGGAFYLSTEAVRLWHTCIEYGLLSSMYSELYPILAQHLQLFQRLSALPLPSTTSPADETAYRLQLQWSATSILLLEGVVQLAGTAASFQHQSETLVPPAVEWSHVTGLLTPICLCVRRWLGEMTQSSEVISPSSFALGASALNFLASYYQNLSKQPLYSPVDCLAQLEELTNQVLVPFMTSHPFHSVMLNLKNHSSINLNKSHEIPVISALPDLACHHDNQKLMHPCIQKDSNYSFAVGLFCLVYVIVSTHQGLAVKFLPIVESSYVIEYLERFCKRKGNLWKGLRALFSRFEHLALYFLVKIYQITVKHCEASRHKMTLYHRTSLELFTRFQVADYYYAHDVLLTLLFDPEFLWEGKTGDPIATELSERLKVSDSKSRSSTVGSIKGQLLHEAYQHIPSIRHLYMLYFVTNKKNFGIARAEAIHLPHLRKSHLLFEMHEQLIPEDWIFLPLLQLFTEQQKAEMLGKTVKSIPADIVQAMTDALRWIYLLETWRPEVFQSVELAARIARLYCVFLTSSDLFMEPTIKAYLHMLLKIYIEPENLKNIRFDISIPGVSSFYDLYMEVLSQYEAVSFGDHIFANYTLLPLQQRYSPRIKQAVWGEKTEVLHALNLPIQECVLPVEVFLTPPETDLEVLQAYLSALASGGVIQQRAPLMYLIAIHHLNSFMFGTGKKVTDQTKRIKIATAKHLRMAQASPSHKQTWKHHVLFYKSVQLSSNLGFDMFEELPIDRSTRLDEIIPP</sequence>
<dbReference type="GO" id="GO:0006366">
    <property type="term" value="P:transcription by RNA polymerase II"/>
    <property type="evidence" value="ECO:0007669"/>
    <property type="project" value="InterPro"/>
</dbReference>
<dbReference type="Proteomes" id="UP001152320">
    <property type="component" value="Chromosome 3"/>
</dbReference>
<feature type="domain" description="RPAP1 N-terminal" evidence="7">
    <location>
        <begin position="248"/>
        <end position="289"/>
    </location>
</feature>
<evidence type="ECO:0000256" key="1">
    <source>
        <dbReference type="ARBA" id="ARBA00004123"/>
    </source>
</evidence>
<name>A0A9Q1HI18_HOLLE</name>
<dbReference type="OrthoDB" id="348201at2759"/>
<comment type="caution">
    <text evidence="9">The sequence shown here is derived from an EMBL/GenBank/DDBJ whole genome shotgun (WGS) entry which is preliminary data.</text>
</comment>
<feature type="compositionally biased region" description="Polar residues" evidence="5">
    <location>
        <begin position="86"/>
        <end position="96"/>
    </location>
</feature>
<evidence type="ECO:0000259" key="6">
    <source>
        <dbReference type="Pfam" id="PF08620"/>
    </source>
</evidence>
<protein>
    <submittedName>
        <fullName evidence="9">RNA polymerase II-associated protein 1</fullName>
    </submittedName>
</protein>
<dbReference type="EMBL" id="JAIZAY010000003">
    <property type="protein sequence ID" value="KAJ8045598.1"/>
    <property type="molecule type" value="Genomic_DNA"/>
</dbReference>
<keyword evidence="3" id="KW-0804">Transcription</keyword>
<dbReference type="Pfam" id="PF25766">
    <property type="entry name" value="TPR_RPAP1"/>
    <property type="match status" value="1"/>
</dbReference>
<evidence type="ECO:0000313" key="10">
    <source>
        <dbReference type="Proteomes" id="UP001152320"/>
    </source>
</evidence>
<keyword evidence="10" id="KW-1185">Reference proteome</keyword>
<dbReference type="PANTHER" id="PTHR21483:SF18">
    <property type="entry name" value="RNA POLYMERASE II-ASSOCIATED PROTEIN 1"/>
    <property type="match status" value="1"/>
</dbReference>
<accession>A0A9Q1HI18</accession>
<feature type="region of interest" description="Disordered" evidence="5">
    <location>
        <begin position="158"/>
        <end position="177"/>
    </location>
</feature>
<evidence type="ECO:0000313" key="9">
    <source>
        <dbReference type="EMBL" id="KAJ8045598.1"/>
    </source>
</evidence>